<dbReference type="PANTHER" id="PTHR34700:SF8">
    <property type="entry name" value="POTASSIUM BINDING PROTEIN KBP"/>
    <property type="match status" value="1"/>
</dbReference>
<dbReference type="SUPFAM" id="SSF54106">
    <property type="entry name" value="LysM domain"/>
    <property type="match status" value="1"/>
</dbReference>
<dbReference type="InterPro" id="IPR007055">
    <property type="entry name" value="BON_dom"/>
</dbReference>
<feature type="domain" description="BON" evidence="1">
    <location>
        <begin position="18"/>
        <end position="88"/>
    </location>
</feature>
<dbReference type="Proteomes" id="UP000193862">
    <property type="component" value="Unassembled WGS sequence"/>
</dbReference>
<dbReference type="PROSITE" id="PS51782">
    <property type="entry name" value="LYSM"/>
    <property type="match status" value="1"/>
</dbReference>
<keyword evidence="4" id="KW-1185">Reference proteome</keyword>
<dbReference type="SMART" id="SM00257">
    <property type="entry name" value="LysM"/>
    <property type="match status" value="1"/>
</dbReference>
<organism evidence="3 4">
    <name type="scientific">Aquimixticola soesokkakensis</name>
    <dbReference type="NCBI Taxonomy" id="1519096"/>
    <lineage>
        <taxon>Bacteria</taxon>
        <taxon>Pseudomonadati</taxon>
        <taxon>Pseudomonadota</taxon>
        <taxon>Alphaproteobacteria</taxon>
        <taxon>Rhodobacterales</taxon>
        <taxon>Paracoccaceae</taxon>
        <taxon>Aquimixticola</taxon>
    </lineage>
</organism>
<dbReference type="CDD" id="cd00118">
    <property type="entry name" value="LysM"/>
    <property type="match status" value="1"/>
</dbReference>
<dbReference type="PANTHER" id="PTHR34700">
    <property type="entry name" value="POTASSIUM BINDING PROTEIN KBP"/>
    <property type="match status" value="1"/>
</dbReference>
<dbReference type="EMBL" id="FWFS01000001">
    <property type="protein sequence ID" value="SLN21285.1"/>
    <property type="molecule type" value="Genomic_DNA"/>
</dbReference>
<feature type="domain" description="LysM" evidence="2">
    <location>
        <begin position="90"/>
        <end position="139"/>
    </location>
</feature>
<evidence type="ECO:0000313" key="3">
    <source>
        <dbReference type="EMBL" id="SLN21285.1"/>
    </source>
</evidence>
<dbReference type="OrthoDB" id="370541at2"/>
<evidence type="ECO:0000259" key="2">
    <source>
        <dbReference type="PROSITE" id="PS51782"/>
    </source>
</evidence>
<evidence type="ECO:0000259" key="1">
    <source>
        <dbReference type="PROSITE" id="PS50914"/>
    </source>
</evidence>
<dbReference type="Pfam" id="PF01476">
    <property type="entry name" value="LysM"/>
    <property type="match status" value="1"/>
</dbReference>
<protein>
    <submittedName>
        <fullName evidence="3">LysM domain/BON superfamily protein</fullName>
    </submittedName>
</protein>
<dbReference type="NCBIfam" id="NF008399">
    <property type="entry name" value="PRK11198.1"/>
    <property type="match status" value="1"/>
</dbReference>
<dbReference type="RefSeq" id="WP_085835306.1">
    <property type="nucleotide sequence ID" value="NZ_FWFS01000001.1"/>
</dbReference>
<dbReference type="Pfam" id="PF04972">
    <property type="entry name" value="BON"/>
    <property type="match status" value="1"/>
</dbReference>
<gene>
    <name evidence="3" type="ORF">AQS8620_00601</name>
</gene>
<reference evidence="3 4" key="1">
    <citation type="submission" date="2017-03" db="EMBL/GenBank/DDBJ databases">
        <authorList>
            <person name="Afonso C.L."/>
            <person name="Miller P.J."/>
            <person name="Scott M.A."/>
            <person name="Spackman E."/>
            <person name="Goraichik I."/>
            <person name="Dimitrov K.M."/>
            <person name="Suarez D.L."/>
            <person name="Swayne D.E."/>
        </authorList>
    </citation>
    <scope>NUCLEOTIDE SEQUENCE [LARGE SCALE GENOMIC DNA]</scope>
    <source>
        <strain evidence="3 4">CECT 8620</strain>
    </source>
</reference>
<dbReference type="InterPro" id="IPR052196">
    <property type="entry name" value="Bact_Kbp"/>
</dbReference>
<dbReference type="Gene3D" id="3.30.1340.30">
    <property type="match status" value="1"/>
</dbReference>
<dbReference type="PROSITE" id="PS50914">
    <property type="entry name" value="BON"/>
    <property type="match status" value="1"/>
</dbReference>
<evidence type="ECO:0000313" key="4">
    <source>
        <dbReference type="Proteomes" id="UP000193862"/>
    </source>
</evidence>
<accession>A0A1Y5RPJ0</accession>
<proteinExistence type="predicted"/>
<dbReference type="Gene3D" id="3.10.350.10">
    <property type="entry name" value="LysM domain"/>
    <property type="match status" value="1"/>
</dbReference>
<dbReference type="AlphaFoldDB" id="A0A1Y5RPJ0"/>
<name>A0A1Y5RPJ0_9RHOB</name>
<dbReference type="InterPro" id="IPR036779">
    <property type="entry name" value="LysM_dom_sf"/>
</dbReference>
<sequence>MGIFSFVKDAGKSLFNKEKSQAAPQKDALLAELEALGLEADGMDIAVEGDTVKLSGTAKDQETKEKVILAVGNVEGIAAVQDDVPGDEAVYHDVKKGDTLWAIAKDALGNGNRYMEIFDANKPMLSHPDKIYPGQKLRIPQDTSA</sequence>
<dbReference type="InterPro" id="IPR018392">
    <property type="entry name" value="LysM"/>
</dbReference>